<feature type="signal peptide" evidence="2">
    <location>
        <begin position="1"/>
        <end position="31"/>
    </location>
</feature>
<dbReference type="AlphaFoldDB" id="A0A7C9TN93"/>
<dbReference type="Proteomes" id="UP000484255">
    <property type="component" value="Unassembled WGS sequence"/>
</dbReference>
<dbReference type="SUPFAM" id="SSF56925">
    <property type="entry name" value="OMPA-like"/>
    <property type="match status" value="1"/>
</dbReference>
<evidence type="ECO:0000256" key="1">
    <source>
        <dbReference type="ARBA" id="ARBA00004442"/>
    </source>
</evidence>
<dbReference type="RefSeq" id="WP_163459078.1">
    <property type="nucleotide sequence ID" value="NZ_JAAGOH010000026.1"/>
</dbReference>
<evidence type="ECO:0000256" key="2">
    <source>
        <dbReference type="SAM" id="SignalP"/>
    </source>
</evidence>
<comment type="caution">
    <text evidence="3">The sequence shown here is derived from an EMBL/GenBank/DDBJ whole genome shotgun (WGS) entry which is preliminary data.</text>
</comment>
<sequence length="179" mass="19141">MAFPSCGRALPALISSITLALGLGAAGSAQAEDFYLKAGVGRVRASGMSDASLSAELTLGLPLRRELAVEINHVRVLDVGSWFDDQTGPARRVFSSHTGAALAYHYKPNPSVRLDARLGVGTTQRDGSDSTISGDSLWELSPGVGISGQLRRDLRLGLELRRYWRSEVNLLGVSGSWLF</sequence>
<dbReference type="EMBL" id="JAAGOH010000026">
    <property type="protein sequence ID" value="NDY93027.1"/>
    <property type="molecule type" value="Genomic_DNA"/>
</dbReference>
<evidence type="ECO:0000313" key="3">
    <source>
        <dbReference type="EMBL" id="NDY93027.1"/>
    </source>
</evidence>
<protein>
    <submittedName>
        <fullName evidence="3">Porin family protein</fullName>
    </submittedName>
</protein>
<reference evidence="3 4" key="1">
    <citation type="submission" date="2020-02" db="EMBL/GenBank/DDBJ databases">
        <title>Ideonella bacterium strain TBM-1.</title>
        <authorList>
            <person name="Chen W.-M."/>
        </authorList>
    </citation>
    <scope>NUCLEOTIDE SEQUENCE [LARGE SCALE GENOMIC DNA]</scope>
    <source>
        <strain evidence="3 4">TBM-1</strain>
    </source>
</reference>
<organism evidence="3 4">
    <name type="scientific">Ideonella livida</name>
    <dbReference type="NCBI Taxonomy" id="2707176"/>
    <lineage>
        <taxon>Bacteria</taxon>
        <taxon>Pseudomonadati</taxon>
        <taxon>Pseudomonadota</taxon>
        <taxon>Betaproteobacteria</taxon>
        <taxon>Burkholderiales</taxon>
        <taxon>Sphaerotilaceae</taxon>
        <taxon>Ideonella</taxon>
    </lineage>
</organism>
<evidence type="ECO:0000313" key="4">
    <source>
        <dbReference type="Proteomes" id="UP000484255"/>
    </source>
</evidence>
<keyword evidence="4" id="KW-1185">Reference proteome</keyword>
<comment type="subcellular location">
    <subcellularLocation>
        <location evidence="1">Cell outer membrane</location>
    </subcellularLocation>
</comment>
<dbReference type="GO" id="GO:0009279">
    <property type="term" value="C:cell outer membrane"/>
    <property type="evidence" value="ECO:0007669"/>
    <property type="project" value="UniProtKB-SubCell"/>
</dbReference>
<keyword evidence="2" id="KW-0732">Signal</keyword>
<name>A0A7C9TN93_9BURK</name>
<feature type="chain" id="PRO_5028977090" evidence="2">
    <location>
        <begin position="32"/>
        <end position="179"/>
    </location>
</feature>
<accession>A0A7C9TN93</accession>
<dbReference type="InterPro" id="IPR011250">
    <property type="entry name" value="OMP/PagP_B-barrel"/>
</dbReference>
<proteinExistence type="predicted"/>
<dbReference type="Gene3D" id="2.40.160.20">
    <property type="match status" value="1"/>
</dbReference>
<gene>
    <name evidence="3" type="ORF">G3A44_17685</name>
</gene>